<organism evidence="3 4">
    <name type="scientific">Petromyzon marinus</name>
    <name type="common">Sea lamprey</name>
    <dbReference type="NCBI Taxonomy" id="7757"/>
    <lineage>
        <taxon>Eukaryota</taxon>
        <taxon>Metazoa</taxon>
        <taxon>Chordata</taxon>
        <taxon>Craniata</taxon>
        <taxon>Vertebrata</taxon>
        <taxon>Cyclostomata</taxon>
        <taxon>Hyperoartia</taxon>
        <taxon>Petromyzontiformes</taxon>
        <taxon>Petromyzontidae</taxon>
        <taxon>Petromyzon</taxon>
    </lineage>
</organism>
<dbReference type="InterPro" id="IPR019412">
    <property type="entry name" value="IML2/TPR_39"/>
</dbReference>
<dbReference type="SMART" id="SM00028">
    <property type="entry name" value="TPR"/>
    <property type="match status" value="3"/>
</dbReference>
<protein>
    <submittedName>
        <fullName evidence="4">Tetratricopeptide repeat protein 39B-like isoform X2</fullName>
    </submittedName>
</protein>
<dbReference type="InterPro" id="IPR019734">
    <property type="entry name" value="TPR_rpt"/>
</dbReference>
<dbReference type="SUPFAM" id="SSF81901">
    <property type="entry name" value="HCP-like"/>
    <property type="match status" value="1"/>
</dbReference>
<gene>
    <name evidence="4" type="primary">LOC116951827</name>
</gene>
<evidence type="ECO:0000313" key="4">
    <source>
        <dbReference type="RefSeq" id="XP_032826480.1"/>
    </source>
</evidence>
<name>A0AAJ7TYK9_PETMA</name>
<dbReference type="PANTHER" id="PTHR31859">
    <property type="entry name" value="TETRATRICOPEPTIDE REPEAT PROTEIN 39 FAMILY MEMBER"/>
    <property type="match status" value="1"/>
</dbReference>
<evidence type="ECO:0000256" key="1">
    <source>
        <dbReference type="ARBA" id="ARBA00006400"/>
    </source>
</evidence>
<evidence type="ECO:0000256" key="2">
    <source>
        <dbReference type="ARBA" id="ARBA00022803"/>
    </source>
</evidence>
<proteinExistence type="inferred from homology"/>
<dbReference type="PANTHER" id="PTHR31859:SF9">
    <property type="entry name" value="TETRATRICOPEPTIDE REPEAT PROTEIN 39B"/>
    <property type="match status" value="1"/>
</dbReference>
<accession>A0AAJ7TYK9</accession>
<dbReference type="RefSeq" id="XP_032826480.1">
    <property type="nucleotide sequence ID" value="XM_032970589.1"/>
</dbReference>
<reference evidence="4" key="1">
    <citation type="submission" date="2025-08" db="UniProtKB">
        <authorList>
            <consortium name="RefSeq"/>
        </authorList>
    </citation>
    <scope>IDENTIFICATION</scope>
    <source>
        <tissue evidence="4">Sperm</tissue>
    </source>
</reference>
<dbReference type="Proteomes" id="UP001318040">
    <property type="component" value="Chromosome 44"/>
</dbReference>
<dbReference type="Gene3D" id="1.25.40.10">
    <property type="entry name" value="Tetratricopeptide repeat domain"/>
    <property type="match status" value="2"/>
</dbReference>
<keyword evidence="2" id="KW-0802">TPR repeat</keyword>
<comment type="similarity">
    <text evidence="1">Belongs to the TTC39 family.</text>
</comment>
<dbReference type="Pfam" id="PF10300">
    <property type="entry name" value="Iml2-TPR_39"/>
    <property type="match status" value="1"/>
</dbReference>
<dbReference type="InterPro" id="IPR011990">
    <property type="entry name" value="TPR-like_helical_dom_sf"/>
</dbReference>
<dbReference type="AlphaFoldDB" id="A0AAJ7TYK9"/>
<evidence type="ECO:0000313" key="3">
    <source>
        <dbReference type="Proteomes" id="UP001318040"/>
    </source>
</evidence>
<keyword evidence="3" id="KW-1185">Reference proteome</keyword>
<sequence length="572" mass="64807">MDNIQSPSHMDLETGIAECTLVLNLFLNNKFSEALEKLQPWSQDSIYHALGYCTILGLQANMTFDPQDIANAIGSTKASLDACHKFRRKVSIAESLSSFLNRPTADRCTEEEMHAELCYAECLLQRAALTFIQDENLISFIRGGMKIRNSYQIYRACQQILDQNNRAHHSVNFPHFQGGVKLGIGAFNLMLSMLPSRVLRLLEFIGFSANKEFGLTQLREGAALPGIRAVLCVFVLLFYQTFICIILGNGDCNLEEAESLLQPYLKKYPNGALFLMYAGRIEEVKGNVEEAISVFETCIGCQQELKQLHHICFWEMMWCHAFQQNWLAASALANKLSQESRWSKAIYIYQKAAFLSMLGDEELRATGEDPQLLFQQVPKLMQKIAGKSIAIEKFAVRKSRRYLSSKPIKLILPAFEMMYVWNGFSIVGKRKDLTDKILVTIEAAEAALKVAKDNEFLADDQSLVQLLKGACLTQLGRYLQAELCFNEVWQSEKRIKYDHFLVPNALYELGQLHLKQGHPEDALHYLHLARNNYKNYSMESRLHFRLHAMLCDLQGSSQADLRGAAGAARPSL</sequence>